<dbReference type="OrthoDB" id="502646at2"/>
<feature type="domain" description="Glycosyl transferase family 1" evidence="2">
    <location>
        <begin position="195"/>
        <end position="353"/>
    </location>
</feature>
<keyword evidence="5" id="KW-1185">Reference proteome</keyword>
<dbReference type="Pfam" id="PF00534">
    <property type="entry name" value="Glycos_transf_1"/>
    <property type="match status" value="1"/>
</dbReference>
<dbReference type="Pfam" id="PF13439">
    <property type="entry name" value="Glyco_transf_4"/>
    <property type="match status" value="1"/>
</dbReference>
<sequence length="380" mass="43506">MGIKPLHICFVSPEFPDQRLLPAAGIGFSILNLAKALIEQDHKVTVVVYRQQKSTEFTENDIRIIALSATNNPFYSRFYWRVDLARRVEMLHKIESFDVIEVPDYEGSAAFFKLHLPIIVKLHGSLSYFDFLLKRKPKFTYYFFEKRALQRAKFVTSVSHFAAKITKEVFNLDFNHKVVFNAVAIDGYQQSESALAILYFGSLIEKKGFLELPAIFERIAQEHPHVEFWFAGKDFITGSGKSTKASFFELLQPKFHHRIKDFGMLPAPELKQLLAQASVCIFPSFAEALPMAWLEAMAAGKAIAASNIGWAEELLTHRENALLCHPTDHDTFAKHILDLLESPELRKSYGSKVQQLVHEKFTLEKIAKLHIDLYKQFGKH</sequence>
<dbReference type="InterPro" id="IPR028098">
    <property type="entry name" value="Glyco_trans_4-like_N"/>
</dbReference>
<dbReference type="EMBL" id="NOXX01000194">
    <property type="protein sequence ID" value="OYQ44248.1"/>
    <property type="molecule type" value="Genomic_DNA"/>
</dbReference>
<dbReference type="InterPro" id="IPR001296">
    <property type="entry name" value="Glyco_trans_1"/>
</dbReference>
<evidence type="ECO:0000313" key="5">
    <source>
        <dbReference type="Proteomes" id="UP000216035"/>
    </source>
</evidence>
<name>A0A255ZRV9_9FLAO</name>
<comment type="caution">
    <text evidence="4">The sequence shown here is derived from an EMBL/GenBank/DDBJ whole genome shotgun (WGS) entry which is preliminary data.</text>
</comment>
<accession>A0A255ZRV9</accession>
<dbReference type="SUPFAM" id="SSF53756">
    <property type="entry name" value="UDP-Glycosyltransferase/glycogen phosphorylase"/>
    <property type="match status" value="1"/>
</dbReference>
<dbReference type="Proteomes" id="UP000216035">
    <property type="component" value="Unassembled WGS sequence"/>
</dbReference>
<evidence type="ECO:0000259" key="3">
    <source>
        <dbReference type="Pfam" id="PF13439"/>
    </source>
</evidence>
<feature type="domain" description="Glycosyltransferase subfamily 4-like N-terminal" evidence="3">
    <location>
        <begin position="25"/>
        <end position="183"/>
    </location>
</feature>
<evidence type="ECO:0000259" key="2">
    <source>
        <dbReference type="Pfam" id="PF00534"/>
    </source>
</evidence>
<dbReference type="PANTHER" id="PTHR46401">
    <property type="entry name" value="GLYCOSYLTRANSFERASE WBBK-RELATED"/>
    <property type="match status" value="1"/>
</dbReference>
<dbReference type="RefSeq" id="WP_094486248.1">
    <property type="nucleotide sequence ID" value="NZ_NOXX01000194.1"/>
</dbReference>
<keyword evidence="1" id="KW-0808">Transferase</keyword>
<dbReference type="Gene3D" id="3.40.50.2000">
    <property type="entry name" value="Glycogen Phosphorylase B"/>
    <property type="match status" value="2"/>
</dbReference>
<proteinExistence type="predicted"/>
<reference evidence="4 5" key="1">
    <citation type="submission" date="2017-07" db="EMBL/GenBank/DDBJ databases">
        <title>Flavobacterium cyanobacteriorum sp. nov., isolated from cyanobacterial aggregates in a eutrophic lake.</title>
        <authorList>
            <person name="Cai H."/>
        </authorList>
    </citation>
    <scope>NUCLEOTIDE SEQUENCE [LARGE SCALE GENOMIC DNA]</scope>
    <source>
        <strain evidence="4 5">TH167</strain>
    </source>
</reference>
<evidence type="ECO:0000256" key="1">
    <source>
        <dbReference type="ARBA" id="ARBA00022679"/>
    </source>
</evidence>
<organism evidence="4 5">
    <name type="scientific">Flavobacterium aurantiibacter</name>
    <dbReference type="NCBI Taxonomy" id="2023067"/>
    <lineage>
        <taxon>Bacteria</taxon>
        <taxon>Pseudomonadati</taxon>
        <taxon>Bacteroidota</taxon>
        <taxon>Flavobacteriia</taxon>
        <taxon>Flavobacteriales</taxon>
        <taxon>Flavobacteriaceae</taxon>
        <taxon>Flavobacterium</taxon>
    </lineage>
</organism>
<dbReference type="GO" id="GO:0016757">
    <property type="term" value="F:glycosyltransferase activity"/>
    <property type="evidence" value="ECO:0007669"/>
    <property type="project" value="InterPro"/>
</dbReference>
<gene>
    <name evidence="4" type="ORF">CHX27_08045</name>
</gene>
<dbReference type="PANTHER" id="PTHR46401:SF2">
    <property type="entry name" value="GLYCOSYLTRANSFERASE WBBK-RELATED"/>
    <property type="match status" value="1"/>
</dbReference>
<dbReference type="AlphaFoldDB" id="A0A255ZRV9"/>
<evidence type="ECO:0000313" key="4">
    <source>
        <dbReference type="EMBL" id="OYQ44248.1"/>
    </source>
</evidence>
<dbReference type="GO" id="GO:0009103">
    <property type="term" value="P:lipopolysaccharide biosynthetic process"/>
    <property type="evidence" value="ECO:0007669"/>
    <property type="project" value="TreeGrafter"/>
</dbReference>
<dbReference type="CDD" id="cd03801">
    <property type="entry name" value="GT4_PimA-like"/>
    <property type="match status" value="1"/>
</dbReference>
<protein>
    <submittedName>
        <fullName evidence="4">Uncharacterized protein</fullName>
    </submittedName>
</protein>